<evidence type="ECO:0000256" key="1">
    <source>
        <dbReference type="ARBA" id="ARBA00004141"/>
    </source>
</evidence>
<evidence type="ECO:0000259" key="10">
    <source>
        <dbReference type="Pfam" id="PF16916"/>
    </source>
</evidence>
<feature type="transmembrane region" description="Helical" evidence="8">
    <location>
        <begin position="151"/>
        <end position="170"/>
    </location>
</feature>
<dbReference type="InterPro" id="IPR027469">
    <property type="entry name" value="Cation_efflux_TMD_sf"/>
</dbReference>
<dbReference type="Gene3D" id="3.30.70.1350">
    <property type="entry name" value="Cation efflux protein, cytoplasmic domain"/>
    <property type="match status" value="1"/>
</dbReference>
<dbReference type="InterPro" id="IPR058533">
    <property type="entry name" value="Cation_efflux_TM"/>
</dbReference>
<protein>
    <submittedName>
        <fullName evidence="11">Cation transporter</fullName>
    </submittedName>
</protein>
<organism evidence="11">
    <name type="scientific">candidate division WOR-3 bacterium</name>
    <dbReference type="NCBI Taxonomy" id="2052148"/>
    <lineage>
        <taxon>Bacteria</taxon>
        <taxon>Bacteria division WOR-3</taxon>
    </lineage>
</organism>
<comment type="similarity">
    <text evidence="2">Belongs to the cation diffusion facilitator (CDF) transporter (TC 2.A.4) family. SLC30A subfamily.</text>
</comment>
<evidence type="ECO:0000256" key="7">
    <source>
        <dbReference type="ARBA" id="ARBA00023136"/>
    </source>
</evidence>
<name>A0A7C6A957_UNCW3</name>
<dbReference type="GO" id="GO:0005385">
    <property type="term" value="F:zinc ion transmembrane transporter activity"/>
    <property type="evidence" value="ECO:0007669"/>
    <property type="project" value="TreeGrafter"/>
</dbReference>
<feature type="transmembrane region" description="Helical" evidence="8">
    <location>
        <begin position="84"/>
        <end position="106"/>
    </location>
</feature>
<keyword evidence="4 8" id="KW-0812">Transmembrane</keyword>
<dbReference type="Gene3D" id="1.20.1510.10">
    <property type="entry name" value="Cation efflux protein transmembrane domain"/>
    <property type="match status" value="1"/>
</dbReference>
<dbReference type="SUPFAM" id="SSF161111">
    <property type="entry name" value="Cation efflux protein transmembrane domain-like"/>
    <property type="match status" value="1"/>
</dbReference>
<evidence type="ECO:0000256" key="5">
    <source>
        <dbReference type="ARBA" id="ARBA00022989"/>
    </source>
</evidence>
<feature type="transmembrane region" description="Helical" evidence="8">
    <location>
        <begin position="176"/>
        <end position="196"/>
    </location>
</feature>
<keyword evidence="5 8" id="KW-1133">Transmembrane helix</keyword>
<feature type="transmembrane region" description="Helical" evidence="8">
    <location>
        <begin position="17"/>
        <end position="37"/>
    </location>
</feature>
<evidence type="ECO:0000259" key="9">
    <source>
        <dbReference type="Pfam" id="PF01545"/>
    </source>
</evidence>
<comment type="caution">
    <text evidence="11">The sequence shown here is derived from an EMBL/GenBank/DDBJ whole genome shotgun (WGS) entry which is preliminary data.</text>
</comment>
<proteinExistence type="inferred from homology"/>
<dbReference type="AlphaFoldDB" id="A0A7C6A957"/>
<evidence type="ECO:0000256" key="6">
    <source>
        <dbReference type="ARBA" id="ARBA00023065"/>
    </source>
</evidence>
<evidence type="ECO:0000256" key="4">
    <source>
        <dbReference type="ARBA" id="ARBA00022692"/>
    </source>
</evidence>
<feature type="domain" description="Cation efflux protein transmembrane" evidence="9">
    <location>
        <begin position="17"/>
        <end position="207"/>
    </location>
</feature>
<sequence>MEVRLGRINLNRQKQSLVLAIILNLSFALGELLAGLFANSLTLISSSLHDLSDSGALTIAYFGLIMAQKRPSQKRTFGYKKMRILIAFLNAFILAVLTFIILRFAILRLIHPATVQSSVLWLVAVIGIMVNGIAVLSLARDRTSISIRIAMLHLLDDFLSWIAILIGGLMMQFLRWYIIDPILSIGISLYVIYGAYKIFRESASILIDSTPKDLNFEVVRQFVLNFSKDVIDLHDLHIWTIGEGERALMAHIVVADNLISSYHQLLSRLECALKQEFQITHVTLELECDKCKSGENVCKF</sequence>
<comment type="subcellular location">
    <subcellularLocation>
        <location evidence="1">Membrane</location>
        <topology evidence="1">Multi-pass membrane protein</topology>
    </subcellularLocation>
</comment>
<dbReference type="Pfam" id="PF01545">
    <property type="entry name" value="Cation_efflux"/>
    <property type="match status" value="1"/>
</dbReference>
<dbReference type="EMBL" id="DTLI01000131">
    <property type="protein sequence ID" value="HHS52208.1"/>
    <property type="molecule type" value="Genomic_DNA"/>
</dbReference>
<dbReference type="InterPro" id="IPR036837">
    <property type="entry name" value="Cation_efflux_CTD_sf"/>
</dbReference>
<evidence type="ECO:0000256" key="2">
    <source>
        <dbReference type="ARBA" id="ARBA00008873"/>
    </source>
</evidence>
<evidence type="ECO:0000313" key="11">
    <source>
        <dbReference type="EMBL" id="HHS52208.1"/>
    </source>
</evidence>
<evidence type="ECO:0000256" key="8">
    <source>
        <dbReference type="SAM" id="Phobius"/>
    </source>
</evidence>
<keyword evidence="6" id="KW-0406">Ion transport</keyword>
<feature type="domain" description="Cation efflux protein cytoplasmic" evidence="10">
    <location>
        <begin position="211"/>
        <end position="287"/>
    </location>
</feature>
<keyword evidence="3" id="KW-0813">Transport</keyword>
<feature type="transmembrane region" description="Helical" evidence="8">
    <location>
        <begin position="118"/>
        <end position="139"/>
    </location>
</feature>
<feature type="transmembrane region" description="Helical" evidence="8">
    <location>
        <begin position="43"/>
        <end position="64"/>
    </location>
</feature>
<dbReference type="InterPro" id="IPR027470">
    <property type="entry name" value="Cation_efflux_CTD"/>
</dbReference>
<keyword evidence="7 8" id="KW-0472">Membrane</keyword>
<dbReference type="GO" id="GO:0005886">
    <property type="term" value="C:plasma membrane"/>
    <property type="evidence" value="ECO:0007669"/>
    <property type="project" value="TreeGrafter"/>
</dbReference>
<dbReference type="PANTHER" id="PTHR11562">
    <property type="entry name" value="CATION EFFLUX PROTEIN/ ZINC TRANSPORTER"/>
    <property type="match status" value="1"/>
</dbReference>
<dbReference type="InterPro" id="IPR002524">
    <property type="entry name" value="Cation_efflux"/>
</dbReference>
<gene>
    <name evidence="11" type="ORF">ENW73_05000</name>
</gene>
<dbReference type="PANTHER" id="PTHR11562:SF17">
    <property type="entry name" value="RE54080P-RELATED"/>
    <property type="match status" value="1"/>
</dbReference>
<evidence type="ECO:0000256" key="3">
    <source>
        <dbReference type="ARBA" id="ARBA00022448"/>
    </source>
</evidence>
<dbReference type="Pfam" id="PF16916">
    <property type="entry name" value="ZT_dimer"/>
    <property type="match status" value="1"/>
</dbReference>
<dbReference type="InterPro" id="IPR050681">
    <property type="entry name" value="CDF/SLC30A"/>
</dbReference>
<reference evidence="11" key="1">
    <citation type="journal article" date="2020" name="mSystems">
        <title>Genome- and Community-Level Interaction Insights into Carbon Utilization and Element Cycling Functions of Hydrothermarchaeota in Hydrothermal Sediment.</title>
        <authorList>
            <person name="Zhou Z."/>
            <person name="Liu Y."/>
            <person name="Xu W."/>
            <person name="Pan J."/>
            <person name="Luo Z.H."/>
            <person name="Li M."/>
        </authorList>
    </citation>
    <scope>NUCLEOTIDE SEQUENCE [LARGE SCALE GENOMIC DNA]</scope>
    <source>
        <strain evidence="11">SpSt-876</strain>
    </source>
</reference>
<accession>A0A7C6A957</accession>
<dbReference type="NCBIfam" id="TIGR01297">
    <property type="entry name" value="CDF"/>
    <property type="match status" value="1"/>
</dbReference>
<dbReference type="SUPFAM" id="SSF160240">
    <property type="entry name" value="Cation efflux protein cytoplasmic domain-like"/>
    <property type="match status" value="1"/>
</dbReference>